<feature type="transmembrane region" description="Helical" evidence="7">
    <location>
        <begin position="189"/>
        <end position="209"/>
    </location>
</feature>
<dbReference type="Proteomes" id="UP001562065">
    <property type="component" value="Unassembled WGS sequence"/>
</dbReference>
<evidence type="ECO:0000256" key="6">
    <source>
        <dbReference type="ARBA" id="ARBA00023136"/>
    </source>
</evidence>
<dbReference type="PANTHER" id="PTHR30213">
    <property type="entry name" value="INNER MEMBRANE PROTEIN YHJD"/>
    <property type="match status" value="1"/>
</dbReference>
<dbReference type="NCBIfam" id="TIGR00765">
    <property type="entry name" value="yihY_not_rbn"/>
    <property type="match status" value="1"/>
</dbReference>
<dbReference type="PANTHER" id="PTHR30213:SF0">
    <property type="entry name" value="UPF0761 MEMBRANE PROTEIN YIHY"/>
    <property type="match status" value="1"/>
</dbReference>
<comment type="similarity">
    <text evidence="7">Belongs to the UPF0761 family.</text>
</comment>
<evidence type="ECO:0000256" key="7">
    <source>
        <dbReference type="HAMAP-Rule" id="MF_00672"/>
    </source>
</evidence>
<keyword evidence="5 7" id="KW-1133">Transmembrane helix</keyword>
<feature type="transmembrane region" description="Helical" evidence="7">
    <location>
        <begin position="45"/>
        <end position="68"/>
    </location>
</feature>
<organism evidence="8 9">
    <name type="scientific">Isoalcanivorax beigongshangi</name>
    <dbReference type="NCBI Taxonomy" id="3238810"/>
    <lineage>
        <taxon>Bacteria</taxon>
        <taxon>Pseudomonadati</taxon>
        <taxon>Pseudomonadota</taxon>
        <taxon>Gammaproteobacteria</taxon>
        <taxon>Oceanospirillales</taxon>
        <taxon>Alcanivoracaceae</taxon>
        <taxon>Isoalcanivorax</taxon>
    </lineage>
</organism>
<keyword evidence="3" id="KW-0997">Cell inner membrane</keyword>
<dbReference type="InterPro" id="IPR017039">
    <property type="entry name" value="Virul_fac_BrkB"/>
</dbReference>
<comment type="subcellular location">
    <subcellularLocation>
        <location evidence="1 7">Cell membrane</location>
        <topology evidence="1 7">Multi-pass membrane protein</topology>
    </subcellularLocation>
</comment>
<evidence type="ECO:0000256" key="3">
    <source>
        <dbReference type="ARBA" id="ARBA00022519"/>
    </source>
</evidence>
<reference evidence="8 9" key="1">
    <citation type="submission" date="2024-07" db="EMBL/GenBank/DDBJ databases">
        <authorList>
            <person name="Ren Q."/>
        </authorList>
    </citation>
    <scope>NUCLEOTIDE SEQUENCE [LARGE SCALE GENOMIC DNA]</scope>
    <source>
        <strain evidence="8 9">REN37</strain>
    </source>
</reference>
<feature type="transmembrane region" description="Helical" evidence="7">
    <location>
        <begin position="254"/>
        <end position="276"/>
    </location>
</feature>
<dbReference type="HAMAP" id="MF_00672">
    <property type="entry name" value="UPF0761"/>
    <property type="match status" value="1"/>
</dbReference>
<feature type="transmembrane region" description="Helical" evidence="7">
    <location>
        <begin position="148"/>
        <end position="169"/>
    </location>
</feature>
<evidence type="ECO:0000256" key="2">
    <source>
        <dbReference type="ARBA" id="ARBA00022475"/>
    </source>
</evidence>
<evidence type="ECO:0000256" key="1">
    <source>
        <dbReference type="ARBA" id="ARBA00004651"/>
    </source>
</evidence>
<dbReference type="InterPro" id="IPR023679">
    <property type="entry name" value="UPF0761_bac"/>
</dbReference>
<keyword evidence="6 7" id="KW-0472">Membrane</keyword>
<keyword evidence="4 7" id="KW-0812">Transmembrane</keyword>
<dbReference type="Pfam" id="PF03631">
    <property type="entry name" value="Virul_fac_BrkB"/>
    <property type="match status" value="1"/>
</dbReference>
<keyword evidence="9" id="KW-1185">Reference proteome</keyword>
<accession>A0ABV4AHY8</accession>
<comment type="caution">
    <text evidence="8">The sequence shown here is derived from an EMBL/GenBank/DDBJ whole genome shotgun (WGS) entry which is preliminary data.</text>
</comment>
<dbReference type="RefSeq" id="WP_369455679.1">
    <property type="nucleotide sequence ID" value="NZ_JBGCUO010000001.1"/>
</dbReference>
<evidence type="ECO:0000256" key="5">
    <source>
        <dbReference type="ARBA" id="ARBA00022989"/>
    </source>
</evidence>
<feature type="transmembrane region" description="Helical" evidence="7">
    <location>
        <begin position="221"/>
        <end position="242"/>
    </location>
</feature>
<sequence>MNPIDSTSWQVLRQHARDCSALVRDFVMLWWRLFDRDGCRQSAAALTYTTLFAIVPVLTVTYSVLAMIPALKERAGSLQGLMLDNFVPSASAQVQDYLGEFSRQANNLTLVGGLLLLVTSLLLLRNIEQTMNRIWNVGTPRKGLTSLLMYWSVLTLGPLLLGAGIGITSYLTSVSLVHDTVAYMGGMRLWLSILPVLSTTALLSLLFVVVPNCHVPAKQGILAGFVAALAFELAKSGFTLFIRHAPNYEVIYGAFAAVPLFLLWLYVSWVVVLAGAELCRTLVVFRDYRQDTPHLQALLRVLEVLWRKQRQGDVTRPALMRRILRGAGASRWDEYRNLLMDMGLMRRTEEGAYVLTRDLRTLQLMDLIRQLPWPLREQLRCETDARRPWEHDLLARCESANLGLEHTLGVDLETLFLTEPEVAADVEVPA</sequence>
<gene>
    <name evidence="8" type="ORF">AB5I84_09830</name>
</gene>
<evidence type="ECO:0000256" key="4">
    <source>
        <dbReference type="ARBA" id="ARBA00022692"/>
    </source>
</evidence>
<protein>
    <recommendedName>
        <fullName evidence="7">UPF0761 membrane protein AB5I84_09830</fullName>
    </recommendedName>
</protein>
<proteinExistence type="inferred from homology"/>
<keyword evidence="2 7" id="KW-1003">Cell membrane</keyword>
<evidence type="ECO:0000313" key="9">
    <source>
        <dbReference type="Proteomes" id="UP001562065"/>
    </source>
</evidence>
<evidence type="ECO:0000313" key="8">
    <source>
        <dbReference type="EMBL" id="MEY1662444.1"/>
    </source>
</evidence>
<dbReference type="EMBL" id="JBGCUO010000001">
    <property type="protein sequence ID" value="MEY1662444.1"/>
    <property type="molecule type" value="Genomic_DNA"/>
</dbReference>
<name>A0ABV4AHY8_9GAMM</name>
<feature type="transmembrane region" description="Helical" evidence="7">
    <location>
        <begin position="108"/>
        <end position="127"/>
    </location>
</feature>